<evidence type="ECO:0000256" key="6">
    <source>
        <dbReference type="PROSITE-ProRule" id="PRU00433"/>
    </source>
</evidence>
<dbReference type="GO" id="GO:0020037">
    <property type="term" value="F:heme binding"/>
    <property type="evidence" value="ECO:0007669"/>
    <property type="project" value="InterPro"/>
</dbReference>
<dbReference type="PANTHER" id="PTHR37823">
    <property type="entry name" value="CYTOCHROME C-553-LIKE"/>
    <property type="match status" value="1"/>
</dbReference>
<dbReference type="InterPro" id="IPR036909">
    <property type="entry name" value="Cyt_c-like_dom_sf"/>
</dbReference>
<dbReference type="Pfam" id="PF00034">
    <property type="entry name" value="Cytochrom_C"/>
    <property type="match status" value="1"/>
</dbReference>
<dbReference type="InterPro" id="IPR051811">
    <property type="entry name" value="Cytochrome_c550/c551-like"/>
</dbReference>
<reference evidence="10" key="1">
    <citation type="journal article" date="2014" name="Genome Announc.">
        <title>Draft genome sequences of six enterohepatic helicobacter species isolated from humans and one from rhesus macaques.</title>
        <authorList>
            <person name="Shen Z."/>
            <person name="Sheh A."/>
            <person name="Young S.K."/>
            <person name="Abouelliel A."/>
            <person name="Ward D.V."/>
            <person name="Earl A.M."/>
            <person name="Fox J.G."/>
        </authorList>
    </citation>
    <scope>NUCLEOTIDE SEQUENCE [LARGE SCALE GENOMIC DNA]</scope>
    <source>
        <strain evidence="10">MIT 98-5489</strain>
    </source>
</reference>
<evidence type="ECO:0000313" key="10">
    <source>
        <dbReference type="Proteomes" id="UP000003953"/>
    </source>
</evidence>
<dbReference type="EMBL" id="DS990444">
    <property type="protein sequence ID" value="EEQ63786.1"/>
    <property type="molecule type" value="Genomic_DNA"/>
</dbReference>
<organism evidence="9 10">
    <name type="scientific">Helicobacter pullorum MIT 98-5489</name>
    <dbReference type="NCBI Taxonomy" id="537972"/>
    <lineage>
        <taxon>Bacteria</taxon>
        <taxon>Pseudomonadati</taxon>
        <taxon>Campylobacterota</taxon>
        <taxon>Epsilonproteobacteria</taxon>
        <taxon>Campylobacterales</taxon>
        <taxon>Helicobacteraceae</taxon>
        <taxon>Helicobacter</taxon>
    </lineage>
</organism>
<evidence type="ECO:0000256" key="3">
    <source>
        <dbReference type="ARBA" id="ARBA00022723"/>
    </source>
</evidence>
<proteinExistence type="predicted"/>
<feature type="domain" description="Cytochrome c" evidence="8">
    <location>
        <begin position="53"/>
        <end position="154"/>
    </location>
</feature>
<dbReference type="HOGENOM" id="CLU_043937_0_0_7"/>
<keyword evidence="3 6" id="KW-0479">Metal-binding</keyword>
<evidence type="ECO:0000313" key="9">
    <source>
        <dbReference type="EMBL" id="EEQ63786.1"/>
    </source>
</evidence>
<keyword evidence="4" id="KW-0249">Electron transport</keyword>
<evidence type="ECO:0000259" key="8">
    <source>
        <dbReference type="PROSITE" id="PS51007"/>
    </source>
</evidence>
<dbReference type="eggNOG" id="COG2857">
    <property type="taxonomic scope" value="Bacteria"/>
</dbReference>
<feature type="transmembrane region" description="Helical" evidence="7">
    <location>
        <begin position="6"/>
        <end position="23"/>
    </location>
</feature>
<protein>
    <submittedName>
        <fullName evidence="9">Cytochrome C</fullName>
    </submittedName>
</protein>
<dbReference type="Proteomes" id="UP000003953">
    <property type="component" value="Unassembled WGS sequence"/>
</dbReference>
<dbReference type="PANTHER" id="PTHR37823:SF1">
    <property type="entry name" value="CYTOCHROME C-553-LIKE"/>
    <property type="match status" value="1"/>
</dbReference>
<dbReference type="PIRSF" id="PIRSF019225">
    <property type="entry name" value="Ubol_Cyt_c_Rdtase_Cyt_c_su_prd"/>
    <property type="match status" value="1"/>
</dbReference>
<keyword evidence="10" id="KW-1185">Reference proteome</keyword>
<evidence type="ECO:0000256" key="5">
    <source>
        <dbReference type="ARBA" id="ARBA00023004"/>
    </source>
</evidence>
<dbReference type="Gene3D" id="1.20.5.100">
    <property type="entry name" value="Cytochrome c1, transmembrane anchor, C-terminal"/>
    <property type="match status" value="1"/>
</dbReference>
<dbReference type="SUPFAM" id="SSF46626">
    <property type="entry name" value="Cytochrome c"/>
    <property type="match status" value="2"/>
</dbReference>
<keyword evidence="5 6" id="KW-0408">Iron</keyword>
<keyword evidence="1" id="KW-0813">Transport</keyword>
<sequence length="282" mass="31320">MGMKEFLALIVVVVITGVIYWGVEPFAHGQMYPKVSPADYTYADLKPLEAQGGNAANGKEIVTANCLACHSIKAEGLEMPFSPEDALAAYGVVPPDLSSAGLIYDKNFLGNVIKDVALATKQTHKFDGNHPMPAYNWMSDQEIADIVAYLQSIAPKELSNKEVFIDACGRCHDVKYDQWFAQGGLKTYLGTKVPDLSMMIRSRNLEYLHTFINDPQKRLAGTAMPRVGLTQQAEDQVIAYMESVGDSKKAERESLGWKLVVFMVVMGVIAYLWKRKIWHDAH</sequence>
<dbReference type="GO" id="GO:0009055">
    <property type="term" value="F:electron transfer activity"/>
    <property type="evidence" value="ECO:0007669"/>
    <property type="project" value="InterPro"/>
</dbReference>
<dbReference type="GO" id="GO:0046872">
    <property type="term" value="F:metal ion binding"/>
    <property type="evidence" value="ECO:0007669"/>
    <property type="project" value="UniProtKB-KW"/>
</dbReference>
<dbReference type="Gene3D" id="1.10.760.10">
    <property type="entry name" value="Cytochrome c-like domain"/>
    <property type="match status" value="2"/>
</dbReference>
<dbReference type="InterPro" id="IPR009056">
    <property type="entry name" value="Cyt_c-like_dom"/>
</dbReference>
<keyword evidence="7" id="KW-0472">Membrane</keyword>
<gene>
    <name evidence="9" type="ORF">HPMG_01243</name>
</gene>
<keyword evidence="2 6" id="KW-0349">Heme</keyword>
<keyword evidence="7" id="KW-0812">Transmembrane</keyword>
<dbReference type="InterPro" id="IPR021195">
    <property type="entry name" value="Ubol_Cyt_c_Rdtase_Cyt_c_su_prd"/>
</dbReference>
<dbReference type="AlphaFoldDB" id="C5F0N2"/>
<evidence type="ECO:0000256" key="7">
    <source>
        <dbReference type="SAM" id="Phobius"/>
    </source>
</evidence>
<dbReference type="PROSITE" id="PS51007">
    <property type="entry name" value="CYTC"/>
    <property type="match status" value="2"/>
</dbReference>
<feature type="domain" description="Cytochrome c" evidence="8">
    <location>
        <begin position="155"/>
        <end position="245"/>
    </location>
</feature>
<evidence type="ECO:0000256" key="1">
    <source>
        <dbReference type="ARBA" id="ARBA00022448"/>
    </source>
</evidence>
<accession>C5F0N2</accession>
<feature type="transmembrane region" description="Helical" evidence="7">
    <location>
        <begin position="255"/>
        <end position="273"/>
    </location>
</feature>
<keyword evidence="7" id="KW-1133">Transmembrane helix</keyword>
<evidence type="ECO:0000256" key="2">
    <source>
        <dbReference type="ARBA" id="ARBA00022617"/>
    </source>
</evidence>
<evidence type="ECO:0000256" key="4">
    <source>
        <dbReference type="ARBA" id="ARBA00022982"/>
    </source>
</evidence>
<name>C5F0N2_9HELI</name>